<dbReference type="OrthoDB" id="3975at10239"/>
<evidence type="ECO:0000313" key="1">
    <source>
        <dbReference type="EMBL" id="AUX83668.1"/>
    </source>
</evidence>
<keyword evidence="2" id="KW-1185">Reference proteome</keyword>
<proteinExistence type="predicted"/>
<reference evidence="1 2" key="1">
    <citation type="submission" date="2018-01" db="EMBL/GenBank/DDBJ databases">
        <title>Genome of Pseudomonas phage NV1, a LUZ24-like virus of Pseudomonas tolaasii.</title>
        <authorList>
            <person name="Storey N.H."/>
        </authorList>
    </citation>
    <scope>NUCLEOTIDE SEQUENCE [LARGE SCALE GENOMIC DNA]</scope>
</reference>
<gene>
    <name evidence="1" type="ORF">NV1_p39</name>
</gene>
<name>A0A2L0HPM8_9CAUD</name>
<protein>
    <submittedName>
        <fullName evidence="1">Uncharacterized protein</fullName>
    </submittedName>
</protein>
<evidence type="ECO:0000313" key="2">
    <source>
        <dbReference type="Proteomes" id="UP000240328"/>
    </source>
</evidence>
<sequence>MTLQITSFDHGMEVALATVHKIDALGYKFVLAGGFMRDIDNGVQPKDMDFFFQGVPNGPGQTGSEGVDAAAKAVFDVLGHTYRKFTAQTDQEYPEGLIVYESVEVPDGDFPANLIFTAPGTQHPVEFDIAFCNIQLYKGMAFLHNPGDELWKVHRGYQYEADKEQKLLTVNGIHDQYTLMYSPERPAFEPAMVRFLGHLRRVMEKYPDHRPVIGMYYIEDEEGRKVYNRLIEENIFGDPRQVLPAERQVIDWDEFRQPDREEGLGQAELQFARGVAGPDFVEATLARLRDIPQVQPRPAVEDEWAGEAPAWAGAAPNVVPPVFAGAVAPQGF</sequence>
<dbReference type="EMBL" id="MG845684">
    <property type="protein sequence ID" value="AUX83668.1"/>
    <property type="molecule type" value="Genomic_DNA"/>
</dbReference>
<dbReference type="Proteomes" id="UP000240328">
    <property type="component" value="Segment"/>
</dbReference>
<accession>A0A2L0HPM8</accession>
<organism evidence="1 2">
    <name type="scientific">Pseudomonas phage NV1</name>
    <dbReference type="NCBI Taxonomy" id="2079543"/>
    <lineage>
        <taxon>Viruses</taxon>
        <taxon>Duplodnaviria</taxon>
        <taxon>Heunggongvirae</taxon>
        <taxon>Uroviricota</taxon>
        <taxon>Caudoviricetes</taxon>
        <taxon>Vicosavirus</taxon>
        <taxon>Vicosavirus NV1</taxon>
    </lineage>
</organism>